<dbReference type="SUPFAM" id="SSF51735">
    <property type="entry name" value="NAD(P)-binding Rossmann-fold domains"/>
    <property type="match status" value="1"/>
</dbReference>
<dbReference type="EMBL" id="PQXH01000003">
    <property type="protein sequence ID" value="TGO19587.1"/>
    <property type="molecule type" value="Genomic_DNA"/>
</dbReference>
<proteinExistence type="inferred from homology"/>
<dbReference type="OrthoDB" id="1933717at2759"/>
<gene>
    <name evidence="3" type="ORF">BTUL_0003g00410</name>
</gene>
<dbReference type="Proteomes" id="UP000297777">
    <property type="component" value="Unassembled WGS sequence"/>
</dbReference>
<evidence type="ECO:0000256" key="2">
    <source>
        <dbReference type="ARBA" id="ARBA00023002"/>
    </source>
</evidence>
<organism evidence="3 4">
    <name type="scientific">Botrytis tulipae</name>
    <dbReference type="NCBI Taxonomy" id="87230"/>
    <lineage>
        <taxon>Eukaryota</taxon>
        <taxon>Fungi</taxon>
        <taxon>Dikarya</taxon>
        <taxon>Ascomycota</taxon>
        <taxon>Pezizomycotina</taxon>
        <taxon>Leotiomycetes</taxon>
        <taxon>Helotiales</taxon>
        <taxon>Sclerotiniaceae</taxon>
        <taxon>Botrytis</taxon>
    </lineage>
</organism>
<dbReference type="Gene3D" id="3.40.50.720">
    <property type="entry name" value="NAD(P)-binding Rossmann-like Domain"/>
    <property type="match status" value="1"/>
</dbReference>
<protein>
    <submittedName>
        <fullName evidence="3">Uncharacterized protein</fullName>
    </submittedName>
</protein>
<dbReference type="PRINTS" id="PR00081">
    <property type="entry name" value="GDHRDH"/>
</dbReference>
<keyword evidence="4" id="KW-1185">Reference proteome</keyword>
<keyword evidence="2" id="KW-0560">Oxidoreductase</keyword>
<evidence type="ECO:0000256" key="1">
    <source>
        <dbReference type="ARBA" id="ARBA00006484"/>
    </source>
</evidence>
<dbReference type="CDD" id="cd05233">
    <property type="entry name" value="SDR_c"/>
    <property type="match status" value="1"/>
</dbReference>
<dbReference type="InterPro" id="IPR002347">
    <property type="entry name" value="SDR_fam"/>
</dbReference>
<reference evidence="3 4" key="1">
    <citation type="submission" date="2017-12" db="EMBL/GenBank/DDBJ databases">
        <title>Comparative genomics of Botrytis spp.</title>
        <authorList>
            <person name="Valero-Jimenez C.A."/>
            <person name="Tapia P."/>
            <person name="Veloso J."/>
            <person name="Silva-Moreno E."/>
            <person name="Staats M."/>
            <person name="Valdes J.H."/>
            <person name="Van Kan J.A.L."/>
        </authorList>
    </citation>
    <scope>NUCLEOTIDE SEQUENCE [LARGE SCALE GENOMIC DNA]</scope>
    <source>
        <strain evidence="3 4">Bt9001</strain>
    </source>
</reference>
<accession>A0A4Z1FDE2</accession>
<dbReference type="PANTHER" id="PTHR42760:SF37">
    <property type="entry name" value="CLAVALDEHYDE DEHYDROGENASE"/>
    <property type="match status" value="1"/>
</dbReference>
<sequence length="556" mass="61871">MPSSSLYSAESGENFTKISYNDTYAAISPKASSHSGKVVFISGASKGIGRATALSYAKSGVSGLIISARASLASVEREIEEVCKSANIPVPKILALKLDVLDFASVEDAAKSIETTFGRLDILINNAGYFSTAENIVVGDKDEWWMNLEVNLRGVHWVTKCLLPLLLKSDGGDKTIVNVASVAALLMHPALSGYQMSKFALVRFTETLCVEYGDQGLLAYSLHPGAVVTDLSKGLPEGLHEILIDTPELAADTIPFLTSQKRKWLAVEPTDPRFARNMTPQSTDSEMARLKSAFEEIDQQQELPFVRFYRWYVLHSIHKRAFKNGIFQKSIPWILTGDSAWSIEKILFKLCDSPEVTEEERKTICNFLSKYHEQVLEQSKNGAPSTGLGIKMIAEWEHTKRLFDLNDPNHIAGKSWANDPQLHTDWAVACEPNRREREATKASNLCREQKVINLSNHSCEQHAVPEAKPLEIKVPLRSKKSADMGAFKLDLSRKGLTKVQREIHEMERAKRMKYEMERRKKRVVSGTASGSTSPAKKIRAEVVDLLLDGLDLSDGY</sequence>
<dbReference type="Pfam" id="PF00106">
    <property type="entry name" value="adh_short"/>
    <property type="match status" value="1"/>
</dbReference>
<comment type="similarity">
    <text evidence="1">Belongs to the short-chain dehydrogenases/reductases (SDR) family.</text>
</comment>
<name>A0A4Z1FDE2_9HELO</name>
<evidence type="ECO:0000313" key="4">
    <source>
        <dbReference type="Proteomes" id="UP000297777"/>
    </source>
</evidence>
<comment type="caution">
    <text evidence="3">The sequence shown here is derived from an EMBL/GenBank/DDBJ whole genome shotgun (WGS) entry which is preliminary data.</text>
</comment>
<dbReference type="InterPro" id="IPR036291">
    <property type="entry name" value="NAD(P)-bd_dom_sf"/>
</dbReference>
<dbReference type="PRINTS" id="PR00080">
    <property type="entry name" value="SDRFAMILY"/>
</dbReference>
<dbReference type="GO" id="GO:0016616">
    <property type="term" value="F:oxidoreductase activity, acting on the CH-OH group of donors, NAD or NADP as acceptor"/>
    <property type="evidence" value="ECO:0007669"/>
    <property type="project" value="TreeGrafter"/>
</dbReference>
<dbReference type="AlphaFoldDB" id="A0A4Z1FDE2"/>
<dbReference type="PANTHER" id="PTHR42760">
    <property type="entry name" value="SHORT-CHAIN DEHYDROGENASES/REDUCTASES FAMILY MEMBER"/>
    <property type="match status" value="1"/>
</dbReference>
<evidence type="ECO:0000313" key="3">
    <source>
        <dbReference type="EMBL" id="TGO19587.1"/>
    </source>
</evidence>